<evidence type="ECO:0000259" key="2">
    <source>
        <dbReference type="Pfam" id="PF13837"/>
    </source>
</evidence>
<evidence type="ECO:0000313" key="3">
    <source>
        <dbReference type="RefSeq" id="XP_018969062.1"/>
    </source>
</evidence>
<protein>
    <submittedName>
        <fullName evidence="3">Uncharacterized protein LOC109100020</fullName>
    </submittedName>
</protein>
<dbReference type="RefSeq" id="XP_018969062.1">
    <property type="nucleotide sequence ID" value="XM_019113517.2"/>
</dbReference>
<accession>A0A9Q9VFA1</accession>
<dbReference type="OrthoDB" id="691673at2759"/>
<dbReference type="Gene3D" id="1.10.10.60">
    <property type="entry name" value="Homeodomain-like"/>
    <property type="match status" value="1"/>
</dbReference>
<dbReference type="InterPro" id="IPR044822">
    <property type="entry name" value="Myb_DNA-bind_4"/>
</dbReference>
<organism evidence="3">
    <name type="scientific">Cyprinus carpio</name>
    <name type="common">Common carp</name>
    <dbReference type="NCBI Taxonomy" id="7962"/>
    <lineage>
        <taxon>Eukaryota</taxon>
        <taxon>Metazoa</taxon>
        <taxon>Chordata</taxon>
        <taxon>Craniata</taxon>
        <taxon>Vertebrata</taxon>
        <taxon>Euteleostomi</taxon>
        <taxon>Actinopterygii</taxon>
        <taxon>Neopterygii</taxon>
        <taxon>Teleostei</taxon>
        <taxon>Ostariophysi</taxon>
        <taxon>Cypriniformes</taxon>
        <taxon>Cyprinidae</taxon>
        <taxon>Cyprininae</taxon>
        <taxon>Cyprinus</taxon>
    </lineage>
</organism>
<gene>
    <name evidence="3" type="primary">LOC109100020</name>
</gene>
<dbReference type="Proteomes" id="UP001155660">
    <property type="component" value="Chromosome A6"/>
</dbReference>
<sequence>MNSLRDFPRFPRHEMYEEMSVERNWTDTETRALLYIRQDEDISRQISGTVRDSLIYAEISRLLRAQGIHRTKRQVTTKLKTLKQKFLKIHEHHKNNGHGRVYWNYYDLCKSIWGSNRPADALILHSNVKLEEPQSTSIEDARNERRSTDIEEVSVSHDEETEDMADVVAQPVRKKAKKRSITDSVRAQEPLHVQNRREYEERLRREAREEQKEERASLMAMWKEMMEFQGNLLKEFIHLPSLPSHPSYHRHALHNQALSSFPSTSYMLPYDSPGTETENESAISHEEEEEEEEKYVIPAEIAPVNCGNEQSNTAETVSPPPTQSAGKSDLEMSVLRRQERVLQLQEEYYSLKINYLKHKMTKDP</sequence>
<dbReference type="KEGG" id="ccar:109100020"/>
<dbReference type="GeneID" id="109100020"/>
<feature type="region of interest" description="Disordered" evidence="1">
    <location>
        <begin position="132"/>
        <end position="162"/>
    </location>
</feature>
<proteinExistence type="predicted"/>
<dbReference type="AlphaFoldDB" id="A0A9Q9VFA1"/>
<dbReference type="Pfam" id="PF13837">
    <property type="entry name" value="Myb_DNA-bind_4"/>
    <property type="match status" value="1"/>
</dbReference>
<feature type="region of interest" description="Disordered" evidence="1">
    <location>
        <begin position="309"/>
        <end position="331"/>
    </location>
</feature>
<evidence type="ECO:0000256" key="1">
    <source>
        <dbReference type="SAM" id="MobiDB-lite"/>
    </source>
</evidence>
<dbReference type="PANTHER" id="PTHR47595:SF1">
    <property type="entry name" value="MYB_SANT-LIKE DNA-BINDING DOMAIN-CONTAINING PROTEIN"/>
    <property type="match status" value="1"/>
</dbReference>
<dbReference type="PANTHER" id="PTHR47595">
    <property type="entry name" value="HEAT SHOCK 70 KDA PROTEIN 14"/>
    <property type="match status" value="1"/>
</dbReference>
<reference evidence="3" key="1">
    <citation type="submission" date="2025-08" db="UniProtKB">
        <authorList>
            <consortium name="RefSeq"/>
        </authorList>
    </citation>
    <scope>IDENTIFICATION</scope>
    <source>
        <tissue evidence="3">Muscle</tissue>
    </source>
</reference>
<name>A0A9Q9VFA1_CYPCA</name>
<feature type="compositionally biased region" description="Basic and acidic residues" evidence="1">
    <location>
        <begin position="139"/>
        <end position="158"/>
    </location>
</feature>
<feature type="domain" description="Myb/SANT-like DNA-binding" evidence="2">
    <location>
        <begin position="23"/>
        <end position="109"/>
    </location>
</feature>